<organism evidence="2">
    <name type="scientific">Arundo donax</name>
    <name type="common">Giant reed</name>
    <name type="synonym">Donax arundinaceus</name>
    <dbReference type="NCBI Taxonomy" id="35708"/>
    <lineage>
        <taxon>Eukaryota</taxon>
        <taxon>Viridiplantae</taxon>
        <taxon>Streptophyta</taxon>
        <taxon>Embryophyta</taxon>
        <taxon>Tracheophyta</taxon>
        <taxon>Spermatophyta</taxon>
        <taxon>Magnoliopsida</taxon>
        <taxon>Liliopsida</taxon>
        <taxon>Poales</taxon>
        <taxon>Poaceae</taxon>
        <taxon>PACMAD clade</taxon>
        <taxon>Arundinoideae</taxon>
        <taxon>Arundineae</taxon>
        <taxon>Arundo</taxon>
    </lineage>
</organism>
<sequence>MGKSTGRCCHTSSSSSLRPARPLPPRRTAHRRPPLVLAMCPPSLSCPRARRHIYSGREIEPITAGAVVHLATRTYNVVIAGEEGEQQWRFRQGASS</sequence>
<reference evidence="2" key="2">
    <citation type="journal article" date="2015" name="Data Brief">
        <title>Shoot transcriptome of the giant reed, Arundo donax.</title>
        <authorList>
            <person name="Barrero R.A."/>
            <person name="Guerrero F.D."/>
            <person name="Moolhuijzen P."/>
            <person name="Goolsby J.A."/>
            <person name="Tidwell J."/>
            <person name="Bellgard S.E."/>
            <person name="Bellgard M.I."/>
        </authorList>
    </citation>
    <scope>NUCLEOTIDE SEQUENCE</scope>
    <source>
        <tissue evidence="2">Shoot tissue taken approximately 20 cm above the soil surface</tissue>
    </source>
</reference>
<accession>A0A0A9BWF2</accession>
<proteinExistence type="predicted"/>
<dbReference type="AlphaFoldDB" id="A0A0A9BWF2"/>
<protein>
    <submittedName>
        <fullName evidence="2">Uncharacterized protein</fullName>
    </submittedName>
</protein>
<feature type="region of interest" description="Disordered" evidence="1">
    <location>
        <begin position="1"/>
        <end position="33"/>
    </location>
</feature>
<evidence type="ECO:0000256" key="1">
    <source>
        <dbReference type="SAM" id="MobiDB-lite"/>
    </source>
</evidence>
<evidence type="ECO:0000313" key="2">
    <source>
        <dbReference type="EMBL" id="JAD65505.1"/>
    </source>
</evidence>
<feature type="compositionally biased region" description="Low complexity" evidence="1">
    <location>
        <begin position="10"/>
        <end position="20"/>
    </location>
</feature>
<name>A0A0A9BWF2_ARUDO</name>
<dbReference type="EMBL" id="GBRH01232390">
    <property type="protein sequence ID" value="JAD65505.1"/>
    <property type="molecule type" value="Transcribed_RNA"/>
</dbReference>
<reference evidence="2" key="1">
    <citation type="submission" date="2014-09" db="EMBL/GenBank/DDBJ databases">
        <authorList>
            <person name="Magalhaes I.L.F."/>
            <person name="Oliveira U."/>
            <person name="Santos F.R."/>
            <person name="Vidigal T.H.D.A."/>
            <person name="Brescovit A.D."/>
            <person name="Santos A.J."/>
        </authorList>
    </citation>
    <scope>NUCLEOTIDE SEQUENCE</scope>
    <source>
        <tissue evidence="2">Shoot tissue taken approximately 20 cm above the soil surface</tissue>
    </source>
</reference>